<keyword evidence="7" id="KW-0175">Coiled coil</keyword>
<dbReference type="InterPro" id="IPR006685">
    <property type="entry name" value="MscS_channel_2nd"/>
</dbReference>
<feature type="transmembrane region" description="Helical" evidence="8">
    <location>
        <begin position="667"/>
        <end position="691"/>
    </location>
</feature>
<feature type="domain" description="Mechanosensitive ion channel inner membrane" evidence="10">
    <location>
        <begin position="522"/>
        <end position="862"/>
    </location>
</feature>
<accession>A0A450RX97</accession>
<evidence type="ECO:0000256" key="4">
    <source>
        <dbReference type="ARBA" id="ARBA00022692"/>
    </source>
</evidence>
<dbReference type="GO" id="GO:0005886">
    <property type="term" value="C:plasma membrane"/>
    <property type="evidence" value="ECO:0007669"/>
    <property type="project" value="UniProtKB-SubCell"/>
</dbReference>
<evidence type="ECO:0000259" key="12">
    <source>
        <dbReference type="Pfam" id="PF21082"/>
    </source>
</evidence>
<feature type="transmembrane region" description="Helical" evidence="8">
    <location>
        <begin position="919"/>
        <end position="940"/>
    </location>
</feature>
<keyword evidence="6 8" id="KW-0472">Membrane</keyword>
<dbReference type="InterPro" id="IPR052702">
    <property type="entry name" value="MscS-like_channel"/>
</dbReference>
<keyword evidence="5 8" id="KW-1133">Transmembrane helix</keyword>
<dbReference type="InterPro" id="IPR025692">
    <property type="entry name" value="MscS_IM_dom1"/>
</dbReference>
<feature type="transmembrane region" description="Helical" evidence="8">
    <location>
        <begin position="711"/>
        <end position="733"/>
    </location>
</feature>
<dbReference type="InterPro" id="IPR024393">
    <property type="entry name" value="MscS_porin"/>
</dbReference>
<dbReference type="Gene3D" id="3.30.70.100">
    <property type="match status" value="1"/>
</dbReference>
<dbReference type="Pfam" id="PF00924">
    <property type="entry name" value="MS_channel_2nd"/>
    <property type="match status" value="1"/>
</dbReference>
<dbReference type="InterPro" id="IPR049278">
    <property type="entry name" value="MS_channel_C"/>
</dbReference>
<dbReference type="GO" id="GO:0008381">
    <property type="term" value="F:mechanosensitive monoatomic ion channel activity"/>
    <property type="evidence" value="ECO:0007669"/>
    <property type="project" value="UniProtKB-ARBA"/>
</dbReference>
<evidence type="ECO:0000256" key="7">
    <source>
        <dbReference type="SAM" id="Coils"/>
    </source>
</evidence>
<evidence type="ECO:0000259" key="13">
    <source>
        <dbReference type="Pfam" id="PF21088"/>
    </source>
</evidence>
<gene>
    <name evidence="14" type="ORF">BECKDK2373B_GA0170837_100614</name>
</gene>
<evidence type="ECO:0000256" key="1">
    <source>
        <dbReference type="ARBA" id="ARBA00004651"/>
    </source>
</evidence>
<dbReference type="SUPFAM" id="SSF82861">
    <property type="entry name" value="Mechanosensitive channel protein MscS (YggB), transmembrane region"/>
    <property type="match status" value="1"/>
</dbReference>
<feature type="transmembrane region" description="Helical" evidence="8">
    <location>
        <begin position="835"/>
        <end position="857"/>
    </location>
</feature>
<feature type="coiled-coil region" evidence="7">
    <location>
        <begin position="291"/>
        <end position="339"/>
    </location>
</feature>
<evidence type="ECO:0000256" key="2">
    <source>
        <dbReference type="ARBA" id="ARBA00008017"/>
    </source>
</evidence>
<keyword evidence="3" id="KW-1003">Cell membrane</keyword>
<dbReference type="InterPro" id="IPR023408">
    <property type="entry name" value="MscS_beta-dom_sf"/>
</dbReference>
<feature type="transmembrane region" description="Helical" evidence="8">
    <location>
        <begin position="753"/>
        <end position="771"/>
    </location>
</feature>
<feature type="transmembrane region" description="Helical" evidence="8">
    <location>
        <begin position="555"/>
        <end position="576"/>
    </location>
</feature>
<feature type="transmembrane region" description="Helical" evidence="8">
    <location>
        <begin position="517"/>
        <end position="534"/>
    </location>
</feature>
<evidence type="ECO:0000259" key="11">
    <source>
        <dbReference type="Pfam" id="PF12795"/>
    </source>
</evidence>
<evidence type="ECO:0000313" key="14">
    <source>
        <dbReference type="EMBL" id="VFJ43645.1"/>
    </source>
</evidence>
<name>A0A450RX97_9GAMM</name>
<keyword evidence="4 8" id="KW-0812">Transmembrane</keyword>
<reference evidence="14" key="1">
    <citation type="submission" date="2019-02" db="EMBL/GenBank/DDBJ databases">
        <authorList>
            <person name="Gruber-Vodicka R. H."/>
            <person name="Seah K. B. B."/>
        </authorList>
    </citation>
    <scope>NUCLEOTIDE SEQUENCE</scope>
    <source>
        <strain evidence="14">BECK_DK47</strain>
    </source>
</reference>
<dbReference type="SUPFAM" id="SSF50182">
    <property type="entry name" value="Sm-like ribonucleoproteins"/>
    <property type="match status" value="1"/>
</dbReference>
<dbReference type="Gene3D" id="1.10.287.1260">
    <property type="match status" value="1"/>
</dbReference>
<comment type="subcellular location">
    <subcellularLocation>
        <location evidence="1">Cell membrane</location>
        <topology evidence="1">Multi-pass membrane protein</topology>
    </subcellularLocation>
</comment>
<evidence type="ECO:0000256" key="3">
    <source>
        <dbReference type="ARBA" id="ARBA00022475"/>
    </source>
</evidence>
<dbReference type="SUPFAM" id="SSF82689">
    <property type="entry name" value="Mechanosensitive channel protein MscS (YggB), C-terminal domain"/>
    <property type="match status" value="1"/>
</dbReference>
<dbReference type="InterPro" id="IPR010920">
    <property type="entry name" value="LSM_dom_sf"/>
</dbReference>
<dbReference type="Pfam" id="PF12794">
    <property type="entry name" value="MscS_TM"/>
    <property type="match status" value="1"/>
</dbReference>
<feature type="domain" description="Mechanosensitive ion channel MscS C-terminal" evidence="12">
    <location>
        <begin position="1042"/>
        <end position="1124"/>
    </location>
</feature>
<evidence type="ECO:0000256" key="8">
    <source>
        <dbReference type="SAM" id="Phobius"/>
    </source>
</evidence>
<feature type="domain" description="Mechanosensitive ion channel transmembrane helices 2/3" evidence="13">
    <location>
        <begin position="926"/>
        <end position="966"/>
    </location>
</feature>
<dbReference type="InterPro" id="IPR011066">
    <property type="entry name" value="MscS_channel_C_sf"/>
</dbReference>
<protein>
    <submittedName>
        <fullName evidence="14">Potassium efflux system protein</fullName>
    </submittedName>
</protein>
<feature type="transmembrane region" description="Helical" evidence="8">
    <location>
        <begin position="644"/>
        <end position="661"/>
    </location>
</feature>
<feature type="coiled-coil region" evidence="7">
    <location>
        <begin position="772"/>
        <end position="799"/>
    </location>
</feature>
<organism evidence="14">
    <name type="scientific">Candidatus Kentrum sp. DK</name>
    <dbReference type="NCBI Taxonomy" id="2126562"/>
    <lineage>
        <taxon>Bacteria</taxon>
        <taxon>Pseudomonadati</taxon>
        <taxon>Pseudomonadota</taxon>
        <taxon>Gammaproteobacteria</taxon>
        <taxon>Candidatus Kentrum</taxon>
    </lineage>
</organism>
<dbReference type="PANTHER" id="PTHR30347">
    <property type="entry name" value="POTASSIUM CHANNEL RELATED"/>
    <property type="match status" value="1"/>
</dbReference>
<dbReference type="PANTHER" id="PTHR30347:SF1">
    <property type="entry name" value="MECHANOSENSITIVE CHANNEL MSCK"/>
    <property type="match status" value="1"/>
</dbReference>
<evidence type="ECO:0000256" key="6">
    <source>
        <dbReference type="ARBA" id="ARBA00023136"/>
    </source>
</evidence>
<feature type="coiled-coil region" evidence="7">
    <location>
        <begin position="387"/>
        <end position="414"/>
    </location>
</feature>
<dbReference type="AlphaFoldDB" id="A0A450RX97"/>
<dbReference type="EMBL" id="CAADEX010000006">
    <property type="protein sequence ID" value="VFJ43645.1"/>
    <property type="molecule type" value="Genomic_DNA"/>
</dbReference>
<feature type="domain" description="Mechanosensitive ion channel MscS" evidence="9">
    <location>
        <begin position="968"/>
        <end position="1033"/>
    </location>
</feature>
<feature type="domain" description="Mechanosensitive ion channel MscS porin" evidence="11">
    <location>
        <begin position="56"/>
        <end position="288"/>
    </location>
</feature>
<dbReference type="Pfam" id="PF21088">
    <property type="entry name" value="MS_channel_1st"/>
    <property type="match status" value="1"/>
</dbReference>
<evidence type="ECO:0000259" key="9">
    <source>
        <dbReference type="Pfam" id="PF00924"/>
    </source>
</evidence>
<evidence type="ECO:0000256" key="5">
    <source>
        <dbReference type="ARBA" id="ARBA00022989"/>
    </source>
</evidence>
<comment type="similarity">
    <text evidence="2">Belongs to the MscS (TC 1.A.23) family.</text>
</comment>
<feature type="transmembrane region" description="Helical" evidence="8">
    <location>
        <begin position="952"/>
        <end position="980"/>
    </location>
</feature>
<dbReference type="Pfam" id="PF21082">
    <property type="entry name" value="MS_channel_3rd"/>
    <property type="match status" value="1"/>
</dbReference>
<dbReference type="Pfam" id="PF12795">
    <property type="entry name" value="MscS_porin"/>
    <property type="match status" value="1"/>
</dbReference>
<evidence type="ECO:0000259" key="10">
    <source>
        <dbReference type="Pfam" id="PF12794"/>
    </source>
</evidence>
<feature type="transmembrane region" description="Helical" evidence="8">
    <location>
        <begin position="877"/>
        <end position="898"/>
    </location>
</feature>
<proteinExistence type="inferred from homology"/>
<dbReference type="InterPro" id="IPR049142">
    <property type="entry name" value="MS_channel_1st"/>
</dbReference>
<dbReference type="InterPro" id="IPR011014">
    <property type="entry name" value="MscS_channel_TM-2"/>
</dbReference>
<dbReference type="Gene3D" id="2.30.30.60">
    <property type="match status" value="1"/>
</dbReference>
<sequence>MLPFPIPLSMKARLYRLLFLAFSCGLIAFSLPLVADVLEPVGDKPTQAGIDAGRKSLESDTGLDEVPRQKALEQYAKAEQWLREATVAAAERARLAETVRTGPERVRKLRARSAEPSGEDSDKKIRALVASADLPRLEAAVREEQAILVEARKTYDRQVNILSDLTLGTRDISQEIDDKKAALEKIAAELNGLATEEPSPFSRARQVALKARKMLYREELSLLGLRQDNHNLLVELAQRERDQAQAQGARQGTRINALDKAAGALRGKQAAEARQEAERDTAQAAALPEALRAIADETARYRLELEELAEKEKTVSGALTAAKADLDRVAGDLERLRQRMAVVGTSRAMGEVLRARRATLPSPRGYRKDSRERGAELGRAIDRQIHIDEQLHDRETANDAVDRLLEEIDSDLREPEDVDPEEKAKELLQARRDALNELQKVYGIYIGEVTALELAEKKRVSVAESYVEYIDDQLIRIPDPGFRDLDPKAFPEALGWLFSPANWRILGADILALAGRYPVPVLLLAGSFFLFLGKRKQAEAKLMELSHDAGKIREYAFSYFLQAVGLTALLAVWPLWPAGVGYALTLSPSIEPFTLGIAWGLISAGLIGTGGLFLLRINLPDGLGGRHLRWSPPIREALLEELRWALPTVVALGVFLTIATPDSAPAFVWPIGRVAFVALMAVLLVLAYRLFHAGGQLMTVWRERVDTHANLLARLHFFWFPLLLSAPIGLGILSIAGYRTLSGYLLNGAEMTVWFFIGLFLAKEFLLRYLYIAERRLRYEEAVKKREELRAQRAREEDEPEGRDDSSALSSLVEIPEPDFEELGEQARRLIHGGFLFCAIIGTWFIWSDLVLSLGILNDPALPFHGAEAVNGIARDVPITLGGIIRALLLLVITVLAAKNIPGVLEITVLQRLELEPGGRYAFTTLTQYLIVGAGVIAIFDTLGMEWSSIQWLVAALGVGLGFGLQEIVANFVSGIILLFERPIRIGDVVTIDNTTGVVSRIRIRATTIVNWDQQELLVPNKDLITGRLTNWTLSNKVNRILITVGIAYGADVALALRLLEQAAAENIEILTDPAPIGTFEGFGDNALTLFLRCYIDSLDNFLSTKTALHRAINDKFNQAGISIAFPQRDIHLSTSRPLDVRMVSS</sequence>
<feature type="transmembrane region" description="Helical" evidence="8">
    <location>
        <begin position="596"/>
        <end position="619"/>
    </location>
</feature>